<dbReference type="SUPFAM" id="SSF53335">
    <property type="entry name" value="S-adenosyl-L-methionine-dependent methyltransferases"/>
    <property type="match status" value="1"/>
</dbReference>
<sequence>MTPYDIDPVAWHESWDRQQEAFMPDREQRFSALLDVVDAVTGGQPMRVLDLAGGPGSLSLRVRQRFPDVVTTVVDIDPVLLAIARASLPGGASVVSADLSDPDWLAALPHREYDAVLTATALHWFPAERVAEIYAEAWQVLRPGGVFANVDHIIDDGLPSLAERLEQRARERRHARWAAGAVLSWQGWWEHVANDPVLGPLAAERAKIFEIEHRSSESFPPLSWHLTALRSAGFTEVGSVWRGGAEGAVAGVR</sequence>
<accession>A0A895YIC3</accession>
<dbReference type="Gene3D" id="3.40.50.150">
    <property type="entry name" value="Vaccinia Virus protein VP39"/>
    <property type="match status" value="1"/>
</dbReference>
<name>A0A895YIC3_9ACTN</name>
<dbReference type="InterPro" id="IPR041698">
    <property type="entry name" value="Methyltransf_25"/>
</dbReference>
<dbReference type="PANTHER" id="PTHR43591">
    <property type="entry name" value="METHYLTRANSFERASE"/>
    <property type="match status" value="1"/>
</dbReference>
<dbReference type="InterPro" id="IPR029063">
    <property type="entry name" value="SAM-dependent_MTases_sf"/>
</dbReference>
<dbReference type="Proteomes" id="UP000662857">
    <property type="component" value="Chromosome"/>
</dbReference>
<dbReference type="GO" id="GO:0008168">
    <property type="term" value="F:methyltransferase activity"/>
    <property type="evidence" value="ECO:0007669"/>
    <property type="project" value="UniProtKB-KW"/>
</dbReference>
<gene>
    <name evidence="2" type="ORF">JQS43_05345</name>
</gene>
<dbReference type="RefSeq" id="WP_239677951.1">
    <property type="nucleotide sequence ID" value="NZ_CP070499.1"/>
</dbReference>
<dbReference type="PANTHER" id="PTHR43591:SF108">
    <property type="entry name" value="S-ADENOSYL-L-METHIONINE-DEPENDENT METHYLTRANSFERASE"/>
    <property type="match status" value="1"/>
</dbReference>
<evidence type="ECO:0000313" key="2">
    <source>
        <dbReference type="EMBL" id="QSB15765.1"/>
    </source>
</evidence>
<dbReference type="CDD" id="cd02440">
    <property type="entry name" value="AdoMet_MTases"/>
    <property type="match status" value="1"/>
</dbReference>
<keyword evidence="3" id="KW-1185">Reference proteome</keyword>
<dbReference type="KEGG" id="nhy:JQS43_05345"/>
<dbReference type="EMBL" id="CP070499">
    <property type="protein sequence ID" value="QSB15765.1"/>
    <property type="molecule type" value="Genomic_DNA"/>
</dbReference>
<keyword evidence="2" id="KW-0808">Transferase</keyword>
<keyword evidence="2" id="KW-0489">Methyltransferase</keyword>
<reference evidence="2" key="1">
    <citation type="submission" date="2021-02" db="EMBL/GenBank/DDBJ databases">
        <title>Natrosporangium hydrolyticum gen. nov., sp. nov, a haloalkaliphilic actinobacterium from a soda solonchak soil.</title>
        <authorList>
            <person name="Sorokin D.Y."/>
            <person name="Khijniak T.V."/>
            <person name="Zakharycheva A.P."/>
            <person name="Boueva O.V."/>
            <person name="Ariskina E.V."/>
            <person name="Hahnke R.L."/>
            <person name="Bunk B."/>
            <person name="Sproer C."/>
            <person name="Schumann P."/>
            <person name="Evtushenko L.I."/>
            <person name="Kublanov I.V."/>
        </authorList>
    </citation>
    <scope>NUCLEOTIDE SEQUENCE</scope>
    <source>
        <strain evidence="2">DSM 106523</strain>
    </source>
</reference>
<dbReference type="GO" id="GO:0032259">
    <property type="term" value="P:methylation"/>
    <property type="evidence" value="ECO:0007669"/>
    <property type="project" value="UniProtKB-KW"/>
</dbReference>
<dbReference type="Pfam" id="PF13649">
    <property type="entry name" value="Methyltransf_25"/>
    <property type="match status" value="1"/>
</dbReference>
<protein>
    <submittedName>
        <fullName evidence="2">Class I SAM-dependent methyltransferase</fullName>
    </submittedName>
</protein>
<dbReference type="AlphaFoldDB" id="A0A895YIC3"/>
<feature type="domain" description="Methyltransferase" evidence="1">
    <location>
        <begin position="48"/>
        <end position="145"/>
    </location>
</feature>
<organism evidence="2 3">
    <name type="scientific">Natronosporangium hydrolyticum</name>
    <dbReference type="NCBI Taxonomy" id="2811111"/>
    <lineage>
        <taxon>Bacteria</taxon>
        <taxon>Bacillati</taxon>
        <taxon>Actinomycetota</taxon>
        <taxon>Actinomycetes</taxon>
        <taxon>Micromonosporales</taxon>
        <taxon>Micromonosporaceae</taxon>
        <taxon>Natronosporangium</taxon>
    </lineage>
</organism>
<proteinExistence type="predicted"/>
<evidence type="ECO:0000259" key="1">
    <source>
        <dbReference type="Pfam" id="PF13649"/>
    </source>
</evidence>
<evidence type="ECO:0000313" key="3">
    <source>
        <dbReference type="Proteomes" id="UP000662857"/>
    </source>
</evidence>